<dbReference type="RefSeq" id="XP_027096400.1">
    <property type="nucleotide sequence ID" value="XM_027240599.2"/>
</dbReference>
<sequence length="577" mass="65061">MEAKSNPTNELDQGQKNNGGWQQVTYAKKKQQKNKKNQATKKPSSDPTKNIIDNSTRNVFESLEKHAAERRKNVEARKKADIYDDDGKFLANSSNHRSENGGSGKSRKNGAMEEKEKKKKKKEKKETKKTNMTIAEAAMKIDGDDLSSFLADVSASYASQEEIQLTRFADYFGRAFSAVSAAQFPWLELFKESSLDAIADIPVCHIKEVVYRTSVDWINQLSNESLESFMLWSLDCILADLTMQKAGSKGPKKGVQASSSKSQVATFVVASMILRRKPDIMINLLPILRANSKYHGQNKLPLYIWMIIQASQGDLTVGLYLWAHYVLPILGAGSKSSSNPQTRDLVLQLAERILSRPNAYKILVNGAVRKGERLIPPLALDLLLHVTFPASSTPIKATDRFEAIYPTLVYVALAGTPRSKSMKQLALQVQDFAMKATQEGNPKLSQEATKLLLWCLTQNTECYKEWEKIYANNLETSVAILQKLNQRWPELASKLASADDLRDTLKSFRQKNEKALRGGMDPARQALLKEADQKCKVILKKMFIEQNRWMIIKLLAFFPILLAFAATFGYKEYLRRF</sequence>
<organism evidence="3 4">
    <name type="scientific">Coffea arabica</name>
    <name type="common">Arabian coffee</name>
    <dbReference type="NCBI Taxonomy" id="13443"/>
    <lineage>
        <taxon>Eukaryota</taxon>
        <taxon>Viridiplantae</taxon>
        <taxon>Streptophyta</taxon>
        <taxon>Embryophyta</taxon>
        <taxon>Tracheophyta</taxon>
        <taxon>Spermatophyta</taxon>
        <taxon>Magnoliopsida</taxon>
        <taxon>eudicotyledons</taxon>
        <taxon>Gunneridae</taxon>
        <taxon>Pentapetalae</taxon>
        <taxon>asterids</taxon>
        <taxon>lamiids</taxon>
        <taxon>Gentianales</taxon>
        <taxon>Rubiaceae</taxon>
        <taxon>Ixoroideae</taxon>
        <taxon>Gardenieae complex</taxon>
        <taxon>Bertiereae - Coffeeae clade</taxon>
        <taxon>Coffeeae</taxon>
        <taxon>Coffea</taxon>
    </lineage>
</organism>
<dbReference type="GeneID" id="113716316"/>
<dbReference type="InterPro" id="IPR019308">
    <property type="entry name" value="TMEM214"/>
</dbReference>
<reference evidence="3" key="1">
    <citation type="journal article" date="2025" name="Foods">
        <title>Unveiling the Microbial Signatures of Arabica Coffee Cherries: Insights into Ripeness Specific Diversity, Functional Traits, and Implications for Quality and Safety.</title>
        <authorList>
            <consortium name="RefSeq"/>
            <person name="Tenea G.N."/>
            <person name="Cifuentes V."/>
            <person name="Reyes P."/>
            <person name="Cevallos-Vallejos M."/>
        </authorList>
    </citation>
    <scope>NUCLEOTIDE SEQUENCE [LARGE SCALE GENOMIC DNA]</scope>
</reference>
<name>A0A6P6V127_COFAR</name>
<dbReference type="GO" id="GO:0005794">
    <property type="term" value="C:Golgi apparatus"/>
    <property type="evidence" value="ECO:0007669"/>
    <property type="project" value="TreeGrafter"/>
</dbReference>
<protein>
    <recommendedName>
        <fullName evidence="5">Transmembrane protein 214-like</fullName>
    </recommendedName>
</protein>
<feature type="region of interest" description="Disordered" evidence="1">
    <location>
        <begin position="1"/>
        <end position="131"/>
    </location>
</feature>
<evidence type="ECO:0008006" key="5">
    <source>
        <dbReference type="Google" id="ProtNLM"/>
    </source>
</evidence>
<keyword evidence="3" id="KW-1185">Reference proteome</keyword>
<feature type="transmembrane region" description="Helical" evidence="2">
    <location>
        <begin position="549"/>
        <end position="570"/>
    </location>
</feature>
<keyword evidence="2" id="KW-0812">Transmembrane</keyword>
<keyword evidence="2" id="KW-1133">Transmembrane helix</keyword>
<keyword evidence="2" id="KW-0472">Membrane</keyword>
<feature type="compositionally biased region" description="Basic and acidic residues" evidence="1">
    <location>
        <begin position="62"/>
        <end position="88"/>
    </location>
</feature>
<dbReference type="PANTHER" id="PTHR13448">
    <property type="entry name" value="TRANSMEMBRANE PROTEIN 214"/>
    <property type="match status" value="1"/>
</dbReference>
<evidence type="ECO:0000313" key="4">
    <source>
        <dbReference type="RefSeq" id="XP_027096400.1"/>
    </source>
</evidence>
<gene>
    <name evidence="4" type="primary">LOC113716316</name>
</gene>
<feature type="compositionally biased region" description="Polar residues" evidence="1">
    <location>
        <begin position="1"/>
        <end position="25"/>
    </location>
</feature>
<proteinExistence type="predicted"/>
<reference evidence="4" key="2">
    <citation type="submission" date="2025-08" db="UniProtKB">
        <authorList>
            <consortium name="RefSeq"/>
        </authorList>
    </citation>
    <scope>IDENTIFICATION</scope>
    <source>
        <tissue evidence="4">Leaves</tissue>
    </source>
</reference>
<dbReference type="OrthoDB" id="10022292at2759"/>
<dbReference type="PANTHER" id="PTHR13448:SF14">
    <property type="entry name" value="F26K24.17 PROTEIN"/>
    <property type="match status" value="1"/>
</dbReference>
<dbReference type="GO" id="GO:0005783">
    <property type="term" value="C:endoplasmic reticulum"/>
    <property type="evidence" value="ECO:0007669"/>
    <property type="project" value="TreeGrafter"/>
</dbReference>
<dbReference type="Pfam" id="PF10151">
    <property type="entry name" value="TMEM214"/>
    <property type="match status" value="1"/>
</dbReference>
<evidence type="ECO:0000313" key="3">
    <source>
        <dbReference type="Proteomes" id="UP001652660"/>
    </source>
</evidence>
<feature type="compositionally biased region" description="Polar residues" evidence="1">
    <location>
        <begin position="45"/>
        <end position="59"/>
    </location>
</feature>
<evidence type="ECO:0000256" key="1">
    <source>
        <dbReference type="SAM" id="MobiDB-lite"/>
    </source>
</evidence>
<feature type="compositionally biased region" description="Basic residues" evidence="1">
    <location>
        <begin position="27"/>
        <end position="39"/>
    </location>
</feature>
<dbReference type="AlphaFoldDB" id="A0A6P6V127"/>
<evidence type="ECO:0000256" key="2">
    <source>
        <dbReference type="SAM" id="Phobius"/>
    </source>
</evidence>
<accession>A0A6P6V127</accession>
<dbReference type="Proteomes" id="UP001652660">
    <property type="component" value="Chromosome 11c"/>
</dbReference>